<feature type="domain" description="RNA polymerase sigma-70 region 2" evidence="4">
    <location>
        <begin position="23"/>
        <end position="89"/>
    </location>
</feature>
<evidence type="ECO:0000313" key="5">
    <source>
        <dbReference type="EMBL" id="KAB7849989.1"/>
    </source>
</evidence>
<feature type="region of interest" description="Disordered" evidence="2">
    <location>
        <begin position="375"/>
        <end position="510"/>
    </location>
</feature>
<comment type="similarity">
    <text evidence="1">Belongs to the sigma-70 factor family. ECF subfamily.</text>
</comment>
<evidence type="ECO:0000256" key="2">
    <source>
        <dbReference type="SAM" id="MobiDB-lite"/>
    </source>
</evidence>
<dbReference type="GO" id="GO:0006352">
    <property type="term" value="P:DNA-templated transcription initiation"/>
    <property type="evidence" value="ECO:0007669"/>
    <property type="project" value="InterPro"/>
</dbReference>
<gene>
    <name evidence="5" type="ORF">FRZ00_05050</name>
</gene>
<dbReference type="InterPro" id="IPR000838">
    <property type="entry name" value="RNA_pol_sigma70_ECF_CS"/>
</dbReference>
<feature type="compositionally biased region" description="Polar residues" evidence="2">
    <location>
        <begin position="309"/>
        <end position="319"/>
    </location>
</feature>
<feature type="region of interest" description="Disordered" evidence="2">
    <location>
        <begin position="282"/>
        <end position="351"/>
    </location>
</feature>
<dbReference type="InterPro" id="IPR014044">
    <property type="entry name" value="CAP_dom"/>
</dbReference>
<dbReference type="NCBIfam" id="TIGR02937">
    <property type="entry name" value="sigma70-ECF"/>
    <property type="match status" value="1"/>
</dbReference>
<comment type="caution">
    <text evidence="5">The sequence shown here is derived from an EMBL/GenBank/DDBJ whole genome shotgun (WGS) entry which is preliminary data.</text>
</comment>
<feature type="compositionally biased region" description="Low complexity" evidence="2">
    <location>
        <begin position="456"/>
        <end position="468"/>
    </location>
</feature>
<accession>A0A5N5WDX7</accession>
<dbReference type="PANTHER" id="PTHR31157:SF1">
    <property type="entry name" value="SCP DOMAIN-CONTAINING PROTEIN"/>
    <property type="match status" value="1"/>
</dbReference>
<keyword evidence="6" id="KW-1185">Reference proteome</keyword>
<feature type="compositionally biased region" description="Basic and acidic residues" evidence="2">
    <location>
        <begin position="419"/>
        <end position="453"/>
    </location>
</feature>
<dbReference type="Proteomes" id="UP000327000">
    <property type="component" value="Unassembled WGS sequence"/>
</dbReference>
<dbReference type="InterPro" id="IPR013325">
    <property type="entry name" value="RNA_pol_sigma_r2"/>
</dbReference>
<protein>
    <recommendedName>
        <fullName evidence="1">RNA polymerase sigma factor</fullName>
    </recommendedName>
</protein>
<feature type="compositionally biased region" description="Low complexity" evidence="2">
    <location>
        <begin position="400"/>
        <end position="418"/>
    </location>
</feature>
<name>A0A5N5WDX7_STRMB</name>
<feature type="domain" description="SCP" evidence="3">
    <location>
        <begin position="519"/>
        <end position="632"/>
    </location>
</feature>
<dbReference type="Gene3D" id="1.10.1740.10">
    <property type="match status" value="1"/>
</dbReference>
<feature type="compositionally biased region" description="Gly residues" evidence="2">
    <location>
        <begin position="282"/>
        <end position="294"/>
    </location>
</feature>
<proteinExistence type="inferred from homology"/>
<dbReference type="InterPro" id="IPR035940">
    <property type="entry name" value="CAP_sf"/>
</dbReference>
<dbReference type="GO" id="GO:0003677">
    <property type="term" value="F:DNA binding"/>
    <property type="evidence" value="ECO:0007669"/>
    <property type="project" value="UniProtKB-KW"/>
</dbReference>
<feature type="compositionally biased region" description="Basic residues" evidence="2">
    <location>
        <begin position="327"/>
        <end position="351"/>
    </location>
</feature>
<dbReference type="Gene3D" id="3.40.33.10">
    <property type="entry name" value="CAP"/>
    <property type="match status" value="1"/>
</dbReference>
<dbReference type="PANTHER" id="PTHR31157">
    <property type="entry name" value="SCP DOMAIN-CONTAINING PROTEIN"/>
    <property type="match status" value="1"/>
</dbReference>
<dbReference type="InterPro" id="IPR013324">
    <property type="entry name" value="RNA_pol_sigma_r3/r4-like"/>
</dbReference>
<organism evidence="5 6">
    <name type="scientific">Streptomyces mobaraensis</name>
    <name type="common">Streptoverticillium mobaraense</name>
    <dbReference type="NCBI Taxonomy" id="35621"/>
    <lineage>
        <taxon>Bacteria</taxon>
        <taxon>Bacillati</taxon>
        <taxon>Actinomycetota</taxon>
        <taxon>Actinomycetes</taxon>
        <taxon>Kitasatosporales</taxon>
        <taxon>Streptomycetaceae</taxon>
        <taxon>Streptomyces</taxon>
    </lineage>
</organism>
<evidence type="ECO:0000259" key="4">
    <source>
        <dbReference type="Pfam" id="PF04542"/>
    </source>
</evidence>
<keyword evidence="1" id="KW-0238">DNA-binding</keyword>
<dbReference type="InterPro" id="IPR007627">
    <property type="entry name" value="RNA_pol_sigma70_r2"/>
</dbReference>
<dbReference type="Pfam" id="PF00188">
    <property type="entry name" value="CAP"/>
    <property type="match status" value="1"/>
</dbReference>
<dbReference type="GO" id="GO:0016987">
    <property type="term" value="F:sigma factor activity"/>
    <property type="evidence" value="ECO:0007669"/>
    <property type="project" value="UniProtKB-KW"/>
</dbReference>
<dbReference type="OrthoDB" id="8611574at2"/>
<evidence type="ECO:0000313" key="6">
    <source>
        <dbReference type="Proteomes" id="UP000327000"/>
    </source>
</evidence>
<keyword evidence="1" id="KW-0731">Sigma factor</keyword>
<dbReference type="SUPFAM" id="SSF55797">
    <property type="entry name" value="PR-1-like"/>
    <property type="match status" value="1"/>
</dbReference>
<dbReference type="InterPro" id="IPR014284">
    <property type="entry name" value="RNA_pol_sigma-70_dom"/>
</dbReference>
<dbReference type="SUPFAM" id="SSF88946">
    <property type="entry name" value="Sigma2 domain of RNA polymerase sigma factors"/>
    <property type="match status" value="1"/>
</dbReference>
<feature type="compositionally biased region" description="Polar residues" evidence="2">
    <location>
        <begin position="376"/>
        <end position="390"/>
    </location>
</feature>
<evidence type="ECO:0000259" key="3">
    <source>
        <dbReference type="Pfam" id="PF00188"/>
    </source>
</evidence>
<dbReference type="AlphaFoldDB" id="A0A5N5WDX7"/>
<evidence type="ECO:0000256" key="1">
    <source>
        <dbReference type="RuleBase" id="RU000716"/>
    </source>
</evidence>
<reference evidence="5 6" key="1">
    <citation type="journal article" date="2019" name="Microb. Cell Fact.">
        <title>Exploring novel herbicidin analogues by transcriptional regulator overexpression and MS/MS molecular networking.</title>
        <authorList>
            <person name="Shi Y."/>
            <person name="Gu R."/>
            <person name="Li Y."/>
            <person name="Wang X."/>
            <person name="Ren W."/>
            <person name="Li X."/>
            <person name="Wang L."/>
            <person name="Xie Y."/>
            <person name="Hong B."/>
        </authorList>
    </citation>
    <scope>NUCLEOTIDE SEQUENCE [LARGE SCALE GENOMIC DNA]</scope>
    <source>
        <strain evidence="5 6">US-43</strain>
    </source>
</reference>
<dbReference type="EMBL" id="VOKX01000009">
    <property type="protein sequence ID" value="KAB7849989.1"/>
    <property type="molecule type" value="Genomic_DNA"/>
</dbReference>
<dbReference type="RefSeq" id="WP_152262580.1">
    <property type="nucleotide sequence ID" value="NZ_VOKX01000009.1"/>
</dbReference>
<feature type="compositionally biased region" description="Gly residues" evidence="2">
    <location>
        <begin position="469"/>
        <end position="481"/>
    </location>
</feature>
<dbReference type="CDD" id="cd05379">
    <property type="entry name" value="CAP_bacterial"/>
    <property type="match status" value="1"/>
</dbReference>
<dbReference type="SUPFAM" id="SSF88659">
    <property type="entry name" value="Sigma3 and sigma4 domains of RNA polymerase sigma factors"/>
    <property type="match status" value="1"/>
</dbReference>
<sequence length="635" mass="65835">MGTDNAALVEAARAGDTAAQDELVAACLPLVYNIVGRALNGHADVDDVVQETMLRVINGLGELRDPAGFRSWLVAITTNQLRTHWRERRPETPLDGLPGTGADVPDPAADFVAVTIERLGLEGQRKEVAEATRWLDEGEREVLSLWWLEAAGELTRAEVAAALGLTPQHTAVRVQRIKERLDTARGVVRALGASPRCAALDGLVATWDGTPSALWRKRVARHARGCGACGGAWTSLVPAEGLLVGFGLVPVAGALLDWWGSATVLRTEAVAAVRPGGYGDVPGPDAGGLSGQGAGAPRTAHDTRVGDRGTTNTAQQHSHPANPMKTTKGKHGVTHAKRNNPRAKAKHGTKGKRVAIGAAALAVVAGGAIIGGTEFFSDSSSGTEASTRVTTGDAAVPLGDRAATADPSPSARPSASAKATKDGKDDKKEKKDKGKEGDKSKDKEKAGKEETATQERSATPSSSTSDSGSGSGSGAGSGGRQDGSRTSDSARTTARSAAKAPAPSKGDVGGSLQQQVTAIVNAERAKAGCSPVRLNALLTQAAQGHSDDMAARNFFDHTNPDGKGPGDRITAVGYRWSTYGENIAYGQQTPASVMDTWMHSSGHRANILNCSFDEIGVGINNAPGGPRWTQVFGAR</sequence>
<dbReference type="PROSITE" id="PS01063">
    <property type="entry name" value="SIGMA70_ECF"/>
    <property type="match status" value="1"/>
</dbReference>
<keyword evidence="1" id="KW-0805">Transcription regulation</keyword>
<dbReference type="Pfam" id="PF04542">
    <property type="entry name" value="Sigma70_r2"/>
    <property type="match status" value="1"/>
</dbReference>
<keyword evidence="1" id="KW-0804">Transcription</keyword>
<feature type="compositionally biased region" description="Low complexity" evidence="2">
    <location>
        <begin position="484"/>
        <end position="506"/>
    </location>
</feature>